<evidence type="ECO:0000313" key="1">
    <source>
        <dbReference type="EMBL" id="MBS7809299.1"/>
    </source>
</evidence>
<comment type="caution">
    <text evidence="1">The sequence shown here is derived from an EMBL/GenBank/DDBJ whole genome shotgun (WGS) entry which is preliminary data.</text>
</comment>
<protein>
    <submittedName>
        <fullName evidence="1">UPF0280 family protein</fullName>
    </submittedName>
</protein>
<accession>A0ABS5Q6Q6</accession>
<gene>
    <name evidence="1" type="ORF">KHU32_00020</name>
</gene>
<name>A0ABS5Q6Q6_9PROT</name>
<proteinExistence type="predicted"/>
<dbReference type="Proteomes" id="UP000766336">
    <property type="component" value="Unassembled WGS sequence"/>
</dbReference>
<dbReference type="InterPro" id="IPR003374">
    <property type="entry name" value="ApbE-like_sf"/>
</dbReference>
<keyword evidence="2" id="KW-1185">Reference proteome</keyword>
<organism evidence="1 2">
    <name type="scientific">Roseococcus pinisoli</name>
    <dbReference type="NCBI Taxonomy" id="2835040"/>
    <lineage>
        <taxon>Bacteria</taxon>
        <taxon>Pseudomonadati</taxon>
        <taxon>Pseudomonadota</taxon>
        <taxon>Alphaproteobacteria</taxon>
        <taxon>Acetobacterales</taxon>
        <taxon>Roseomonadaceae</taxon>
        <taxon>Roseococcus</taxon>
    </lineage>
</organism>
<dbReference type="SUPFAM" id="SSF143631">
    <property type="entry name" value="ApbE-like"/>
    <property type="match status" value="1"/>
</dbReference>
<dbReference type="NCBIfam" id="NF003322">
    <property type="entry name" value="PRK04334.1-2"/>
    <property type="match status" value="1"/>
</dbReference>
<reference evidence="1 2" key="1">
    <citation type="submission" date="2021-05" db="EMBL/GenBank/DDBJ databases">
        <title>Roseococcus sp. XZZS9, whole genome shotgun sequencing project.</title>
        <authorList>
            <person name="Zhao G."/>
            <person name="Shen L."/>
        </authorList>
    </citation>
    <scope>NUCLEOTIDE SEQUENCE [LARGE SCALE GENOMIC DNA]</scope>
    <source>
        <strain evidence="1 2">XZZS9</strain>
    </source>
</reference>
<dbReference type="Gene3D" id="3.10.520.10">
    <property type="entry name" value="ApbE-like domains"/>
    <property type="match status" value="1"/>
</dbReference>
<dbReference type="RefSeq" id="WP_213668015.1">
    <property type="nucleotide sequence ID" value="NZ_JAHCDA010000001.1"/>
</dbReference>
<evidence type="ECO:0000313" key="2">
    <source>
        <dbReference type="Proteomes" id="UP000766336"/>
    </source>
</evidence>
<dbReference type="EMBL" id="JAHCDA010000001">
    <property type="protein sequence ID" value="MBS7809299.1"/>
    <property type="molecule type" value="Genomic_DNA"/>
</dbReference>
<sequence>MSGGLGWEPPRRALLPDGRLHLQDGPIDLVIGLEGTRRAIMEAREAAWRALHGVLPALSLEMTALRAPLFGRQPDLRHPVARRMAEAAWPHRAQFVTPMVAMSGACAEHVMQALATIEDLTLAHVSQGGDVALHLPASGTLRVGLEAGQGAAGTGRMAVIRGRDGVRGLATAGWRSGGFSLGIADAVTVLAERAPEAAAAASMIANAVDAEHGAVIRRPAESLDPATDLGELPVTVAVGELPPEVVEAALASGLACAERLLARGLILGACLGLQGRVELAGLDGFLAGQDQVVPSA</sequence>